<dbReference type="eggNOG" id="KOG3963">
    <property type="taxonomic scope" value="Eukaryota"/>
</dbReference>
<evidence type="ECO:0000313" key="6">
    <source>
        <dbReference type="Proteomes" id="UP000018468"/>
    </source>
</evidence>
<dbReference type="GO" id="GO:0005634">
    <property type="term" value="C:nucleus"/>
    <property type="evidence" value="ECO:0000318"/>
    <property type="project" value="GO_Central"/>
</dbReference>
<feature type="compositionally biased region" description="Basic and acidic residues" evidence="2">
    <location>
        <begin position="38"/>
        <end position="51"/>
    </location>
</feature>
<dbReference type="GO" id="GO:0005829">
    <property type="term" value="C:cytosol"/>
    <property type="evidence" value="ECO:0000318"/>
    <property type="project" value="GO_Central"/>
</dbReference>
<evidence type="ECO:0000256" key="2">
    <source>
        <dbReference type="SAM" id="MobiDB-lite"/>
    </source>
</evidence>
<accession>W5NH14</accession>
<dbReference type="InterPro" id="IPR024810">
    <property type="entry name" value="MAB21L/cGLR"/>
</dbReference>
<dbReference type="SMART" id="SM01265">
    <property type="entry name" value="Mab-21"/>
    <property type="match status" value="1"/>
</dbReference>
<dbReference type="GO" id="GO:0045087">
    <property type="term" value="P:innate immune response"/>
    <property type="evidence" value="ECO:0007669"/>
    <property type="project" value="Ensembl"/>
</dbReference>
<dbReference type="AlphaFoldDB" id="W5NH14"/>
<dbReference type="EMBL" id="AHAT01001660">
    <property type="status" value="NOT_ANNOTATED_CDS"/>
    <property type="molecule type" value="Genomic_DNA"/>
</dbReference>
<dbReference type="Bgee" id="ENSLOCG00000016169">
    <property type="expression patterns" value="Expressed in zone of skin and 11 other cell types or tissues"/>
</dbReference>
<feature type="compositionally biased region" description="Low complexity" evidence="2">
    <location>
        <begin position="99"/>
        <end position="113"/>
    </location>
</feature>
<dbReference type="FunFam" id="1.10.1410.40:FF:000007">
    <property type="entry name" value="Cyclic GMP-AMP synthase"/>
    <property type="match status" value="1"/>
</dbReference>
<dbReference type="PANTHER" id="PTHR10656:SF35">
    <property type="entry name" value="CYCLIC GMP-AMP SYNTHASE"/>
    <property type="match status" value="1"/>
</dbReference>
<dbReference type="GO" id="GO:0006144">
    <property type="term" value="P:purine nucleobase metabolic process"/>
    <property type="evidence" value="ECO:0007669"/>
    <property type="project" value="Ensembl"/>
</dbReference>
<comment type="similarity">
    <text evidence="1">Belongs to the mab-21 family.</text>
</comment>
<evidence type="ECO:0000313" key="5">
    <source>
        <dbReference type="Ensembl" id="ENSLOCP00000019923.1"/>
    </source>
</evidence>
<dbReference type="GeneTree" id="ENSGT01050000244827"/>
<reference evidence="6" key="1">
    <citation type="submission" date="2011-12" db="EMBL/GenBank/DDBJ databases">
        <title>The Draft Genome of Lepisosteus oculatus.</title>
        <authorList>
            <consortium name="The Broad Institute Genome Assembly &amp; Analysis Group"/>
            <consortium name="Computational R&amp;D Group"/>
            <consortium name="and Sequencing Platform"/>
            <person name="Di Palma F."/>
            <person name="Alfoldi J."/>
            <person name="Johnson J."/>
            <person name="Berlin A."/>
            <person name="Gnerre S."/>
            <person name="Jaffe D."/>
            <person name="MacCallum I."/>
            <person name="Young S."/>
            <person name="Walker B.J."/>
            <person name="Lander E.S."/>
            <person name="Lindblad-Toh K."/>
        </authorList>
    </citation>
    <scope>NUCLEOTIDE SEQUENCE [LARGE SCALE GENOMIC DNA]</scope>
</reference>
<dbReference type="InParanoid" id="W5NH14"/>
<dbReference type="GO" id="GO:0061501">
    <property type="term" value="F:2',3'-cyclic GMP-AMP synthase activity"/>
    <property type="evidence" value="ECO:0000318"/>
    <property type="project" value="GO_Central"/>
</dbReference>
<feature type="domain" description="Mab-21-like HhH/H2TH-like" evidence="4">
    <location>
        <begin position="386"/>
        <end position="486"/>
    </location>
</feature>
<feature type="domain" description="Mab-21-like nucleotidyltransferase" evidence="3">
    <location>
        <begin position="182"/>
        <end position="370"/>
    </location>
</feature>
<evidence type="ECO:0000259" key="3">
    <source>
        <dbReference type="Pfam" id="PF03281"/>
    </source>
</evidence>
<dbReference type="Pfam" id="PF03281">
    <property type="entry name" value="Mab-21"/>
    <property type="match status" value="1"/>
</dbReference>
<dbReference type="GO" id="GO:0002230">
    <property type="term" value="P:positive regulation of defense response to virus by host"/>
    <property type="evidence" value="ECO:0000318"/>
    <property type="project" value="GO_Central"/>
</dbReference>
<proteinExistence type="inferred from homology"/>
<protein>
    <submittedName>
        <fullName evidence="5">Cyclic GMP-AMP synthase</fullName>
    </submittedName>
</protein>
<reference evidence="5" key="2">
    <citation type="submission" date="2025-08" db="UniProtKB">
        <authorList>
            <consortium name="Ensembl"/>
        </authorList>
    </citation>
    <scope>IDENTIFICATION</scope>
</reference>
<evidence type="ECO:0000259" key="4">
    <source>
        <dbReference type="Pfam" id="PF20266"/>
    </source>
</evidence>
<dbReference type="GO" id="GO:0032481">
    <property type="term" value="P:positive regulation of type I interferon production"/>
    <property type="evidence" value="ECO:0000318"/>
    <property type="project" value="GO_Central"/>
</dbReference>
<dbReference type="STRING" id="7918.ENSLOCP00000019923"/>
<dbReference type="Ensembl" id="ENSLOCT00000019956.1">
    <property type="protein sequence ID" value="ENSLOCP00000019923.1"/>
    <property type="gene ID" value="ENSLOCG00000016169.1"/>
</dbReference>
<reference evidence="5" key="3">
    <citation type="submission" date="2025-09" db="UniProtKB">
        <authorList>
            <consortium name="Ensembl"/>
        </authorList>
    </citation>
    <scope>IDENTIFICATION</scope>
</reference>
<dbReference type="GO" id="GO:0002218">
    <property type="term" value="P:activation of innate immune response"/>
    <property type="evidence" value="ECO:0000318"/>
    <property type="project" value="GO_Central"/>
</dbReference>
<evidence type="ECO:0000256" key="1">
    <source>
        <dbReference type="ARBA" id="ARBA00008307"/>
    </source>
</evidence>
<dbReference type="GO" id="GO:2000042">
    <property type="term" value="P:negative regulation of double-strand break repair via homologous recombination"/>
    <property type="evidence" value="ECO:0000318"/>
    <property type="project" value="GO_Central"/>
</dbReference>
<dbReference type="GO" id="GO:0038001">
    <property type="term" value="P:paracrine signaling"/>
    <property type="evidence" value="ECO:0000318"/>
    <property type="project" value="GO_Central"/>
</dbReference>
<dbReference type="GO" id="GO:0071360">
    <property type="term" value="P:cellular response to exogenous dsRNA"/>
    <property type="evidence" value="ECO:0000318"/>
    <property type="project" value="GO_Central"/>
</dbReference>
<dbReference type="FunCoup" id="W5NH14">
    <property type="interactions" value="404"/>
</dbReference>
<dbReference type="Proteomes" id="UP000018468">
    <property type="component" value="Linkage group LG16"/>
</dbReference>
<dbReference type="Pfam" id="PF20266">
    <property type="entry name" value="Mab-21_C"/>
    <property type="match status" value="1"/>
</dbReference>
<feature type="region of interest" description="Disordered" evidence="2">
    <location>
        <begin position="1"/>
        <end position="123"/>
    </location>
</feature>
<dbReference type="GO" id="GO:0006974">
    <property type="term" value="P:DNA damage response"/>
    <property type="evidence" value="ECO:0000318"/>
    <property type="project" value="GO_Central"/>
</dbReference>
<dbReference type="GO" id="GO:0003682">
    <property type="term" value="F:chromatin binding"/>
    <property type="evidence" value="ECO:0000318"/>
    <property type="project" value="GO_Central"/>
</dbReference>
<sequence length="500" mass="55859">LMDKKAKTSSTRVKSPVRGRTLRSPPPTRRTAPPQRENPPKTKRSADESKVKKPCPRSAKSPTCQRPNGPEPHKNRKARSPTRKPEAGAHPTRGGCRTASAGAAPGARSPPAAKAERPGVRGQTAAVEKILLSVLDNLKIRKPAISESTNKVNDVVDGIIKHLKSHTSEYFSQIEKLPTGSYYENVKISEPDEFDVMLTVPVQRVEIQQFDTTGAFYSVAFKRNPQRNPLQRFVLSGGTISANGMLSEFRSQVKQATETMPGKGVQLERKKRGSPAVTLAVNENRRVISVDIVLGLKVHMQSWPSCTKDGFNIDSWLGTKVKRDFKIAPFYLVPKYTGKGSDEKDGICAKGNIYAWRISFSHVEKGILKNHGSAKTCCESGGSQCCRKQCLKLLKHLLQKLKEAHPKELSKFFSYQAKTTLLHACVKRPKDSDWEKGNLSTCFDLLLQDFIQYLDLGKLPHFFIPTYNLLDSGCDSKSMKSLIQYIRYEQNNMFPIFCER</sequence>
<dbReference type="Gene3D" id="3.30.460.90">
    <property type="match status" value="1"/>
</dbReference>
<organism evidence="5 6">
    <name type="scientific">Lepisosteus oculatus</name>
    <name type="common">Spotted gar</name>
    <dbReference type="NCBI Taxonomy" id="7918"/>
    <lineage>
        <taxon>Eukaryota</taxon>
        <taxon>Metazoa</taxon>
        <taxon>Chordata</taxon>
        <taxon>Craniata</taxon>
        <taxon>Vertebrata</taxon>
        <taxon>Euteleostomi</taxon>
        <taxon>Actinopterygii</taxon>
        <taxon>Neopterygii</taxon>
        <taxon>Holostei</taxon>
        <taxon>Semionotiformes</taxon>
        <taxon>Lepisosteidae</taxon>
        <taxon>Lepisosteus</taxon>
    </lineage>
</organism>
<dbReference type="InterPro" id="IPR046906">
    <property type="entry name" value="Mab-21_HhH/H2TH-like"/>
</dbReference>
<dbReference type="PANTHER" id="PTHR10656">
    <property type="entry name" value="CELL FATE DETERMINING PROTEIN MAB21-RELATED"/>
    <property type="match status" value="1"/>
</dbReference>
<dbReference type="GO" id="GO:0035861">
    <property type="term" value="C:site of double-strand break"/>
    <property type="evidence" value="ECO:0000318"/>
    <property type="project" value="GO_Central"/>
</dbReference>
<dbReference type="OMA" id="EKTCCER"/>
<dbReference type="HOGENOM" id="CLU_040428_3_0_1"/>
<dbReference type="Gene3D" id="1.10.1410.40">
    <property type="match status" value="1"/>
</dbReference>
<feature type="compositionally biased region" description="Low complexity" evidence="2">
    <location>
        <begin position="22"/>
        <end position="35"/>
    </location>
</feature>
<keyword evidence="6" id="KW-1185">Reference proteome</keyword>
<name>W5NH14_LEPOC</name>
<dbReference type="InterPro" id="IPR046903">
    <property type="entry name" value="Mab-21-like_nuc_Trfase"/>
</dbReference>
<dbReference type="GO" id="GO:0003690">
    <property type="term" value="F:double-stranded DNA binding"/>
    <property type="evidence" value="ECO:0000318"/>
    <property type="project" value="GO_Central"/>
</dbReference>